<feature type="transmembrane region" description="Helical" evidence="5">
    <location>
        <begin position="509"/>
        <end position="535"/>
    </location>
</feature>
<dbReference type="PANTHER" id="PTHR23501">
    <property type="entry name" value="MAJOR FACILITATOR SUPERFAMILY"/>
    <property type="match status" value="1"/>
</dbReference>
<feature type="transmembrane region" description="Helical" evidence="5">
    <location>
        <begin position="386"/>
        <end position="411"/>
    </location>
</feature>
<dbReference type="Gene3D" id="1.20.1250.20">
    <property type="entry name" value="MFS general substrate transporter like domains"/>
    <property type="match status" value="2"/>
</dbReference>
<keyword evidence="2 5" id="KW-0812">Transmembrane</keyword>
<gene>
    <name evidence="7" type="ORF">GQ607_001925</name>
</gene>
<dbReference type="Proteomes" id="UP000434172">
    <property type="component" value="Unassembled WGS sequence"/>
</dbReference>
<keyword evidence="8" id="KW-1185">Reference proteome</keyword>
<dbReference type="PROSITE" id="PS50850">
    <property type="entry name" value="MFS"/>
    <property type="match status" value="1"/>
</dbReference>
<feature type="transmembrane region" description="Helical" evidence="5">
    <location>
        <begin position="573"/>
        <end position="598"/>
    </location>
</feature>
<name>A0A8H3WQQ3_9PEZI</name>
<reference evidence="7 8" key="1">
    <citation type="submission" date="2019-12" db="EMBL/GenBank/DDBJ databases">
        <title>A genome sequence resource for the geographically widespread anthracnose pathogen Colletotrichum asianum.</title>
        <authorList>
            <person name="Meng Y."/>
        </authorList>
    </citation>
    <scope>NUCLEOTIDE SEQUENCE [LARGE SCALE GENOMIC DNA]</scope>
    <source>
        <strain evidence="7 8">ICMP 18580</strain>
    </source>
</reference>
<feature type="transmembrane region" description="Helical" evidence="5">
    <location>
        <begin position="164"/>
        <end position="185"/>
    </location>
</feature>
<proteinExistence type="predicted"/>
<evidence type="ECO:0000259" key="6">
    <source>
        <dbReference type="PROSITE" id="PS50850"/>
    </source>
</evidence>
<sequence length="641" mass="70087">MVFIYLGKKAYRAIQAKKNANQTKTAHTPNAAVAEGDIPEDVASEGATDQHIGTQGKVERTTSNSTCNHQYDTTAGACPTCNSERKARVVYRVRIFAGLLLPFVLQALDITIVASALPWIAADFRENSQLNWIIAAFNLTSAAFIPFWGQIADIFGRHTSLQTCLVLMLIGSALCTGAPTSAYAVLLLGRAFQGLACAGLNVLVRICIADRVTLRENAKNWSIFSFFGGVIGWGLGPLIGGQITSKSHWRWCFGLNLPIAFASMLIIYFVLRSELLGPQPIPQLDETTETGRRTTFAKRLQTIDVGGQFLFLFGFGLLILGLSWAGATYAWDSAAVLVTLILGFIISILFIVYEYHMAPGKFLARHFPSQKAMIPWELVRTRDIGLLFYTSFATGMAMYSVLYFCNIYFTMVKLWSADQAGTQLLYFTPGLGVGVYVSAFMCNSWPRKTFPPIFLGSILEMVGIGLIAWAISTEHDPTVYGMMALTGVGTGLRVMPVPLHGIGHFPKKIAAVVSLMAVAYPFGGTVGLTILTTVYNNVSGISNDSPLRDFTTLKNLPAAEQAAVTHDAKMGIVWAYVAICPFMIICTIAASFLGNVYISRTESEGQNAIYRGVYLLKPFRKDADKEITTTEHHSGDERIPK</sequence>
<feature type="transmembrane region" description="Helical" evidence="5">
    <location>
        <begin position="191"/>
        <end position="208"/>
    </location>
</feature>
<evidence type="ECO:0000256" key="4">
    <source>
        <dbReference type="ARBA" id="ARBA00023136"/>
    </source>
</evidence>
<evidence type="ECO:0000256" key="2">
    <source>
        <dbReference type="ARBA" id="ARBA00022692"/>
    </source>
</evidence>
<feature type="transmembrane region" description="Helical" evidence="5">
    <location>
        <begin position="453"/>
        <end position="472"/>
    </location>
</feature>
<feature type="transmembrane region" description="Helical" evidence="5">
    <location>
        <begin position="423"/>
        <end position="441"/>
    </location>
</feature>
<dbReference type="EMBL" id="WOWK01000005">
    <property type="protein sequence ID" value="KAF0331055.1"/>
    <property type="molecule type" value="Genomic_DNA"/>
</dbReference>
<evidence type="ECO:0000256" key="1">
    <source>
        <dbReference type="ARBA" id="ARBA00004141"/>
    </source>
</evidence>
<accession>A0A8H3WQQ3</accession>
<protein>
    <submittedName>
        <fullName evidence="7">MFS multidrug transporter</fullName>
    </submittedName>
</protein>
<feature type="transmembrane region" description="Helical" evidence="5">
    <location>
        <begin position="478"/>
        <end position="497"/>
    </location>
</feature>
<comment type="subcellular location">
    <subcellularLocation>
        <location evidence="1">Membrane</location>
        <topology evidence="1">Multi-pass membrane protein</topology>
    </subcellularLocation>
</comment>
<dbReference type="GO" id="GO:0022857">
    <property type="term" value="F:transmembrane transporter activity"/>
    <property type="evidence" value="ECO:0007669"/>
    <property type="project" value="InterPro"/>
</dbReference>
<feature type="transmembrane region" description="Helical" evidence="5">
    <location>
        <begin position="333"/>
        <end position="353"/>
    </location>
</feature>
<dbReference type="InterPro" id="IPR020846">
    <property type="entry name" value="MFS_dom"/>
</dbReference>
<keyword evidence="4 5" id="KW-0472">Membrane</keyword>
<keyword evidence="3 5" id="KW-1133">Transmembrane helix</keyword>
<dbReference type="OrthoDB" id="6770063at2759"/>
<feature type="domain" description="Major facilitator superfamily (MFS) profile" evidence="6">
    <location>
        <begin position="95"/>
        <end position="604"/>
    </location>
</feature>
<evidence type="ECO:0000313" key="7">
    <source>
        <dbReference type="EMBL" id="KAF0331055.1"/>
    </source>
</evidence>
<evidence type="ECO:0000256" key="3">
    <source>
        <dbReference type="ARBA" id="ARBA00022989"/>
    </source>
</evidence>
<feature type="transmembrane region" description="Helical" evidence="5">
    <location>
        <begin position="251"/>
        <end position="271"/>
    </location>
</feature>
<feature type="transmembrane region" description="Helical" evidence="5">
    <location>
        <begin position="95"/>
        <end position="120"/>
    </location>
</feature>
<dbReference type="PANTHER" id="PTHR23501:SF39">
    <property type="entry name" value="MULTIDRUG TRANSPORTER, PUTATIVE (AFU_ORTHOLOGUE AFUA_1G05010)-RELATED"/>
    <property type="match status" value="1"/>
</dbReference>
<dbReference type="Pfam" id="PF07690">
    <property type="entry name" value="MFS_1"/>
    <property type="match status" value="1"/>
</dbReference>
<dbReference type="InterPro" id="IPR036259">
    <property type="entry name" value="MFS_trans_sf"/>
</dbReference>
<dbReference type="AlphaFoldDB" id="A0A8H3WQQ3"/>
<feature type="transmembrane region" description="Helical" evidence="5">
    <location>
        <begin position="309"/>
        <end position="327"/>
    </location>
</feature>
<feature type="transmembrane region" description="Helical" evidence="5">
    <location>
        <begin position="132"/>
        <end position="152"/>
    </location>
</feature>
<organism evidence="7 8">
    <name type="scientific">Colletotrichum asianum</name>
    <dbReference type="NCBI Taxonomy" id="702518"/>
    <lineage>
        <taxon>Eukaryota</taxon>
        <taxon>Fungi</taxon>
        <taxon>Dikarya</taxon>
        <taxon>Ascomycota</taxon>
        <taxon>Pezizomycotina</taxon>
        <taxon>Sordariomycetes</taxon>
        <taxon>Hypocreomycetidae</taxon>
        <taxon>Glomerellales</taxon>
        <taxon>Glomerellaceae</taxon>
        <taxon>Colletotrichum</taxon>
        <taxon>Colletotrichum gloeosporioides species complex</taxon>
    </lineage>
</organism>
<evidence type="ECO:0000256" key="5">
    <source>
        <dbReference type="SAM" id="Phobius"/>
    </source>
</evidence>
<dbReference type="InterPro" id="IPR011701">
    <property type="entry name" value="MFS"/>
</dbReference>
<dbReference type="SUPFAM" id="SSF103473">
    <property type="entry name" value="MFS general substrate transporter"/>
    <property type="match status" value="1"/>
</dbReference>
<feature type="transmembrane region" description="Helical" evidence="5">
    <location>
        <begin position="220"/>
        <end position="239"/>
    </location>
</feature>
<dbReference type="GO" id="GO:0005886">
    <property type="term" value="C:plasma membrane"/>
    <property type="evidence" value="ECO:0007669"/>
    <property type="project" value="TreeGrafter"/>
</dbReference>
<evidence type="ECO:0000313" key="8">
    <source>
        <dbReference type="Proteomes" id="UP000434172"/>
    </source>
</evidence>
<comment type="caution">
    <text evidence="7">The sequence shown here is derived from an EMBL/GenBank/DDBJ whole genome shotgun (WGS) entry which is preliminary data.</text>
</comment>